<dbReference type="SUPFAM" id="SSF48452">
    <property type="entry name" value="TPR-like"/>
    <property type="match status" value="1"/>
</dbReference>
<accession>A0A315Z8J2</accession>
<comment type="caution">
    <text evidence="1">The sequence shown here is derived from an EMBL/GenBank/DDBJ whole genome shotgun (WGS) entry which is preliminary data.</text>
</comment>
<dbReference type="Pfam" id="PF12771">
    <property type="entry name" value="SusD-like_2"/>
    <property type="match status" value="1"/>
</dbReference>
<protein>
    <submittedName>
        <fullName evidence="1">SusD-like starch-binding protein associating with outer membrane</fullName>
    </submittedName>
</protein>
<dbReference type="AlphaFoldDB" id="A0A315Z8J2"/>
<organism evidence="1 2">
    <name type="scientific">Sediminitomix flava</name>
    <dbReference type="NCBI Taxonomy" id="379075"/>
    <lineage>
        <taxon>Bacteria</taxon>
        <taxon>Pseudomonadati</taxon>
        <taxon>Bacteroidota</taxon>
        <taxon>Cytophagia</taxon>
        <taxon>Cytophagales</taxon>
        <taxon>Flammeovirgaceae</taxon>
        <taxon>Sediminitomix</taxon>
    </lineage>
</organism>
<name>A0A315Z8J2_SEDFL</name>
<dbReference type="InterPro" id="IPR011990">
    <property type="entry name" value="TPR-like_helical_dom_sf"/>
</dbReference>
<dbReference type="Gene3D" id="1.25.40.390">
    <property type="match status" value="1"/>
</dbReference>
<dbReference type="PROSITE" id="PS51257">
    <property type="entry name" value="PROKAR_LIPOPROTEIN"/>
    <property type="match status" value="1"/>
</dbReference>
<keyword evidence="2" id="KW-1185">Reference proteome</keyword>
<evidence type="ECO:0000313" key="1">
    <source>
        <dbReference type="EMBL" id="PWJ40978.1"/>
    </source>
</evidence>
<dbReference type="OrthoDB" id="843771at2"/>
<dbReference type="EMBL" id="QGDO01000004">
    <property type="protein sequence ID" value="PWJ40978.1"/>
    <property type="molecule type" value="Genomic_DNA"/>
</dbReference>
<gene>
    <name evidence="1" type="ORF">BC781_104244</name>
</gene>
<dbReference type="InterPro" id="IPR041662">
    <property type="entry name" value="SusD-like_2"/>
</dbReference>
<reference evidence="1 2" key="1">
    <citation type="submission" date="2018-03" db="EMBL/GenBank/DDBJ databases">
        <title>Genomic Encyclopedia of Archaeal and Bacterial Type Strains, Phase II (KMG-II): from individual species to whole genera.</title>
        <authorList>
            <person name="Goeker M."/>
        </authorList>
    </citation>
    <scope>NUCLEOTIDE SEQUENCE [LARGE SCALE GENOMIC DNA]</scope>
    <source>
        <strain evidence="1 2">DSM 28229</strain>
    </source>
</reference>
<proteinExistence type="predicted"/>
<sequence>MRLFNKFVMGVGTAAMLLTSCTEKFEEINQNPNDPENVPTVSLALSASRTLMDDLRDEWAAGRMVLPWVQYWAQVNYTEEDRFQYRQNSNNSMFKSIYTKLMDIERIIEIAEDETLSGSYSLAYGDPNNQVQAARIMKAWVFQLLTDMYGPIPYSSYGAQDEDFNALMAHIGVSNPSYVSQERIYADLLNELKEAAALIDESKDVFDRDIIFKSESATKWKQFANSLRLRIAVQAGDAAAIAEAASADLIMDNGDNAAWYYDGTTTKGAPMYKAYFVSNRTDFAVSKPFIDLLKGKDATNGVVNPFSGMTDPRLFKYAVTVGTDEAAFIGNKVEESTDPADYEGIPYGVSNSVAGAIAMSRVSMPGEQVLAADASEIYMEAAEVYFLLSEINGYDQANYEAGVRASMEKWGVAQADIDAYVAALPAASMETVLTQKYIALYMQPHQAWSEYRRTGYPMHLIKPGQFTGANYADGTAVISDVALGDGNDVMFTPLVDISDVPARLAFPQEEELLNPAGFSQGLELLGGDDAMDTVLPIFKK</sequence>
<dbReference type="RefSeq" id="WP_109619907.1">
    <property type="nucleotide sequence ID" value="NZ_QGDO01000004.1"/>
</dbReference>
<evidence type="ECO:0000313" key="2">
    <source>
        <dbReference type="Proteomes" id="UP000245535"/>
    </source>
</evidence>
<dbReference type="Proteomes" id="UP000245535">
    <property type="component" value="Unassembled WGS sequence"/>
</dbReference>